<evidence type="ECO:0000313" key="4">
    <source>
        <dbReference type="Proteomes" id="UP001479933"/>
    </source>
</evidence>
<protein>
    <submittedName>
        <fullName evidence="3">OB-fold domain-containing protein</fullName>
    </submittedName>
</protein>
<dbReference type="InterPro" id="IPR012340">
    <property type="entry name" value="NA-bd_OB-fold"/>
</dbReference>
<sequence>MNRDQVAALPVPAISIDSLEFWKSGSDGQLRITRCDDCQLWIYPPKPICRRCRSQAVSYEPVQGRGRIFSYTISRQQFLPGVSDPYAIAVVTLDEDPDLRMTARVVADDLTRLHIGMPVTIEFEERNDMWIPVVAPTGEEDPQ</sequence>
<proteinExistence type="predicted"/>
<dbReference type="InterPro" id="IPR052513">
    <property type="entry name" value="Thioester_dehydratase-like"/>
</dbReference>
<keyword evidence="4" id="KW-1185">Reference proteome</keyword>
<dbReference type="PANTHER" id="PTHR34075">
    <property type="entry name" value="BLR3430 PROTEIN"/>
    <property type="match status" value="1"/>
</dbReference>
<dbReference type="Pfam" id="PF01796">
    <property type="entry name" value="OB_ChsH2_C"/>
    <property type="match status" value="1"/>
</dbReference>
<evidence type="ECO:0000259" key="1">
    <source>
        <dbReference type="Pfam" id="PF01796"/>
    </source>
</evidence>
<organism evidence="3 4">
    <name type="scientific">Gordonia hydrophobica</name>
    <dbReference type="NCBI Taxonomy" id="40516"/>
    <lineage>
        <taxon>Bacteria</taxon>
        <taxon>Bacillati</taxon>
        <taxon>Actinomycetota</taxon>
        <taxon>Actinomycetes</taxon>
        <taxon>Mycobacteriales</taxon>
        <taxon>Gordoniaceae</taxon>
        <taxon>Gordonia</taxon>
    </lineage>
</organism>
<dbReference type="RefSeq" id="WP_066172027.1">
    <property type="nucleotide sequence ID" value="NZ_CP136137.1"/>
</dbReference>
<reference evidence="3 4" key="1">
    <citation type="journal article" date="2023" name="Virus Evol.">
        <title>Computational host range prediction-The good, the bad, and the ugly.</title>
        <authorList>
            <person name="Howell A.A."/>
            <person name="Versoza C.J."/>
            <person name="Pfeifer S.P."/>
        </authorList>
    </citation>
    <scope>NUCLEOTIDE SEQUENCE [LARGE SCALE GENOMIC DNA]</scope>
    <source>
        <strain evidence="3 4">1610/1b</strain>
    </source>
</reference>
<evidence type="ECO:0000313" key="3">
    <source>
        <dbReference type="EMBL" id="WYY06886.1"/>
    </source>
</evidence>
<feature type="domain" description="ChsH2 rubredoxin-like zinc ribbon" evidence="2">
    <location>
        <begin position="22"/>
        <end position="57"/>
    </location>
</feature>
<dbReference type="InterPro" id="IPR002878">
    <property type="entry name" value="ChsH2_C"/>
</dbReference>
<dbReference type="Gene3D" id="6.10.30.10">
    <property type="match status" value="1"/>
</dbReference>
<gene>
    <name evidence="3" type="ORF">RVF87_17825</name>
</gene>
<accession>A0ABZ2U0L0</accession>
<dbReference type="Pfam" id="PF12172">
    <property type="entry name" value="zf-ChsH2"/>
    <property type="match status" value="1"/>
</dbReference>
<dbReference type="SUPFAM" id="SSF50249">
    <property type="entry name" value="Nucleic acid-binding proteins"/>
    <property type="match status" value="1"/>
</dbReference>
<dbReference type="EMBL" id="CP136137">
    <property type="protein sequence ID" value="WYY06886.1"/>
    <property type="molecule type" value="Genomic_DNA"/>
</dbReference>
<evidence type="ECO:0000259" key="2">
    <source>
        <dbReference type="Pfam" id="PF12172"/>
    </source>
</evidence>
<name>A0ABZ2U0L0_9ACTN</name>
<dbReference type="Proteomes" id="UP001479933">
    <property type="component" value="Chromosome"/>
</dbReference>
<dbReference type="PANTHER" id="PTHR34075:SF5">
    <property type="entry name" value="BLR3430 PROTEIN"/>
    <property type="match status" value="1"/>
</dbReference>
<feature type="domain" description="ChsH2 C-terminal OB-fold" evidence="1">
    <location>
        <begin position="60"/>
        <end position="124"/>
    </location>
</feature>
<dbReference type="InterPro" id="IPR022002">
    <property type="entry name" value="ChsH2_Znr"/>
</dbReference>